<dbReference type="RefSeq" id="WP_111644701.1">
    <property type="nucleotide sequence ID" value="NZ_QLMH01000004.1"/>
</dbReference>
<dbReference type="AlphaFoldDB" id="A0A327YHJ7"/>
<evidence type="ECO:0000313" key="4">
    <source>
        <dbReference type="EMBL" id="RAK20393.1"/>
    </source>
</evidence>
<dbReference type="GO" id="GO:0016758">
    <property type="term" value="F:hexosyltransferase activity"/>
    <property type="evidence" value="ECO:0007669"/>
    <property type="project" value="UniProtKB-ARBA"/>
</dbReference>
<keyword evidence="4" id="KW-0808">Transferase</keyword>
<comment type="caution">
    <text evidence="4">The sequence shown here is derived from an EMBL/GenBank/DDBJ whole genome shotgun (WGS) entry which is preliminary data.</text>
</comment>
<dbReference type="Proteomes" id="UP000248555">
    <property type="component" value="Unassembled WGS sequence"/>
</dbReference>
<evidence type="ECO:0000313" key="5">
    <source>
        <dbReference type="Proteomes" id="UP000248555"/>
    </source>
</evidence>
<keyword evidence="2" id="KW-0472">Membrane</keyword>
<proteinExistence type="inferred from homology"/>
<reference evidence="4 5" key="1">
    <citation type="submission" date="2018-06" db="EMBL/GenBank/DDBJ databases">
        <title>Genomic Encyclopedia of Type Strains, Phase III (KMG-III): the genomes of soil and plant-associated and newly described type strains.</title>
        <authorList>
            <person name="Whitman W."/>
        </authorList>
    </citation>
    <scope>NUCLEOTIDE SEQUENCE [LARGE SCALE GENOMIC DNA]</scope>
    <source>
        <strain evidence="4 5">CGMCC 1.8979</strain>
    </source>
</reference>
<dbReference type="InterPro" id="IPR029044">
    <property type="entry name" value="Nucleotide-diphossugar_trans"/>
</dbReference>
<keyword evidence="2" id="KW-0812">Transmembrane</keyword>
<feature type="transmembrane region" description="Helical" evidence="2">
    <location>
        <begin position="233"/>
        <end position="253"/>
    </location>
</feature>
<dbReference type="Gene3D" id="3.90.550.10">
    <property type="entry name" value="Spore Coat Polysaccharide Biosynthesis Protein SpsA, Chain A"/>
    <property type="match status" value="1"/>
</dbReference>
<accession>A0A327YHJ7</accession>
<dbReference type="PANTHER" id="PTHR22916">
    <property type="entry name" value="GLYCOSYLTRANSFERASE"/>
    <property type="match status" value="1"/>
</dbReference>
<evidence type="ECO:0000259" key="3">
    <source>
        <dbReference type="Pfam" id="PF00535"/>
    </source>
</evidence>
<keyword evidence="5" id="KW-1185">Reference proteome</keyword>
<gene>
    <name evidence="4" type="ORF">B0I26_10444</name>
</gene>
<name>A0A327YHJ7_9BACL</name>
<feature type="domain" description="Glycosyltransferase 2-like" evidence="3">
    <location>
        <begin position="13"/>
        <end position="154"/>
    </location>
</feature>
<dbReference type="Pfam" id="PF00535">
    <property type="entry name" value="Glycos_transf_2"/>
    <property type="match status" value="1"/>
</dbReference>
<organism evidence="4 5">
    <name type="scientific">Paranoxybacillus vitaminiphilus</name>
    <dbReference type="NCBI Taxonomy" id="581036"/>
    <lineage>
        <taxon>Bacteria</taxon>
        <taxon>Bacillati</taxon>
        <taxon>Bacillota</taxon>
        <taxon>Bacilli</taxon>
        <taxon>Bacillales</taxon>
        <taxon>Anoxybacillaceae</taxon>
        <taxon>Paranoxybacillus</taxon>
    </lineage>
</organism>
<dbReference type="PANTHER" id="PTHR22916:SF3">
    <property type="entry name" value="UDP-GLCNAC:BETAGAL BETA-1,3-N-ACETYLGLUCOSAMINYLTRANSFERASE-LIKE PROTEIN 1"/>
    <property type="match status" value="1"/>
</dbReference>
<evidence type="ECO:0000256" key="2">
    <source>
        <dbReference type="SAM" id="Phobius"/>
    </source>
</evidence>
<keyword evidence="2" id="KW-1133">Transmembrane helix</keyword>
<dbReference type="SUPFAM" id="SSF53448">
    <property type="entry name" value="Nucleotide-diphospho-sugar transferases"/>
    <property type="match status" value="1"/>
</dbReference>
<dbReference type="OrthoDB" id="396512at2"/>
<evidence type="ECO:0000256" key="1">
    <source>
        <dbReference type="ARBA" id="ARBA00006739"/>
    </source>
</evidence>
<dbReference type="EMBL" id="QLMH01000004">
    <property type="protein sequence ID" value="RAK20393.1"/>
    <property type="molecule type" value="Genomic_DNA"/>
</dbReference>
<sequence length="277" mass="32221">MIVNSNMILPKISVITVCYNSVKTIEQTILSVINQSYPNIEYIIIDGGSTDGTVNIIKKYESKIAFWESSPDKGIYDAMNKGIKIATGDYIATLNSDDWYYDSNVIQDIVNVINSNSNIDIIHGSINICDIDGNIRYTILGDKEPWKNIQKYMPVWQPTMFVKRELYEKYGFYDLNYKIAADYEFIFRVINKCNFYCLDKIITNMRDGGVSNTRLLYINKENYKIRKQYNVNLLFNILLYCKFILFTSIRILLEKMGMIRTVNIIKSVINRNKIVLK</sequence>
<dbReference type="InterPro" id="IPR001173">
    <property type="entry name" value="Glyco_trans_2-like"/>
</dbReference>
<dbReference type="CDD" id="cd06433">
    <property type="entry name" value="GT_2_WfgS_like"/>
    <property type="match status" value="1"/>
</dbReference>
<protein>
    <submittedName>
        <fullName evidence="4">GT2 family glycosyltransferase</fullName>
    </submittedName>
</protein>
<comment type="similarity">
    <text evidence="1">Belongs to the glycosyltransferase 2 family.</text>
</comment>